<dbReference type="AlphaFoldDB" id="A0A1N6R915"/>
<accession>A0A1N6R915</accession>
<protein>
    <submittedName>
        <fullName evidence="1">Uncharacterized protein</fullName>
    </submittedName>
</protein>
<gene>
    <name evidence="1" type="ORF">SAMN05421829_103136</name>
</gene>
<sequence length="76" mass="8659">MARQPSPDEYQHRLNLLYRRSAAGANRPYRFVSQHDTLQGIGRKVGRKRIQLPHEHLLGHSGFALDQCLAEADDGH</sequence>
<dbReference type="STRING" id="34027.SAMN05421829_103136"/>
<evidence type="ECO:0000313" key="1">
    <source>
        <dbReference type="EMBL" id="SIQ25323.1"/>
    </source>
</evidence>
<evidence type="ECO:0000313" key="2">
    <source>
        <dbReference type="Proteomes" id="UP000186819"/>
    </source>
</evidence>
<name>A0A1N6R915_9RHOO</name>
<keyword evidence="2" id="KW-1185">Reference proteome</keyword>
<dbReference type="Proteomes" id="UP000186819">
    <property type="component" value="Unassembled WGS sequence"/>
</dbReference>
<proteinExistence type="predicted"/>
<reference evidence="2" key="1">
    <citation type="submission" date="2017-01" db="EMBL/GenBank/DDBJ databases">
        <authorList>
            <person name="Varghese N."/>
            <person name="Submissions S."/>
        </authorList>
    </citation>
    <scope>NUCLEOTIDE SEQUENCE [LARGE SCALE GENOMIC DNA]</scope>
    <source>
        <strain evidence="2">ATCC 51758</strain>
    </source>
</reference>
<dbReference type="EMBL" id="FTMD01000003">
    <property type="protein sequence ID" value="SIQ25323.1"/>
    <property type="molecule type" value="Genomic_DNA"/>
</dbReference>
<organism evidence="1 2">
    <name type="scientific">Aromatoleum tolulyticum</name>
    <dbReference type="NCBI Taxonomy" id="34027"/>
    <lineage>
        <taxon>Bacteria</taxon>
        <taxon>Pseudomonadati</taxon>
        <taxon>Pseudomonadota</taxon>
        <taxon>Betaproteobacteria</taxon>
        <taxon>Rhodocyclales</taxon>
        <taxon>Rhodocyclaceae</taxon>
        <taxon>Aromatoleum</taxon>
    </lineage>
</organism>